<gene>
    <name evidence="7" type="primary">LOC100010102</name>
</gene>
<reference evidence="7" key="2">
    <citation type="submission" date="2025-08" db="UniProtKB">
        <authorList>
            <consortium name="Ensembl"/>
        </authorList>
    </citation>
    <scope>IDENTIFICATION</scope>
</reference>
<dbReference type="GO" id="GO:0005737">
    <property type="term" value="C:cytoplasm"/>
    <property type="evidence" value="ECO:0000318"/>
    <property type="project" value="GO_Central"/>
</dbReference>
<dbReference type="FunFam" id="3.40.50.300:FF:000433">
    <property type="entry name" value="Estrogen sulfotransferase"/>
    <property type="match status" value="1"/>
</dbReference>
<dbReference type="Bgee" id="ENSMODG00000038086">
    <property type="expression patterns" value="Expressed in adult mammalian kidney and 20 other cell types or tissues"/>
</dbReference>
<dbReference type="Pfam" id="PF00685">
    <property type="entry name" value="Sulfotransfer_1"/>
    <property type="match status" value="1"/>
</dbReference>
<dbReference type="Proteomes" id="UP000002280">
    <property type="component" value="Chromosome 5"/>
</dbReference>
<keyword evidence="3" id="KW-0963">Cytoplasm</keyword>
<dbReference type="PANTHER" id="PTHR11783">
    <property type="entry name" value="SULFOTRANSFERASE SULT"/>
    <property type="match status" value="1"/>
</dbReference>
<evidence type="ECO:0000256" key="5">
    <source>
        <dbReference type="RuleBase" id="RU361155"/>
    </source>
</evidence>
<organism evidence="7 8">
    <name type="scientific">Monodelphis domestica</name>
    <name type="common">Gray short-tailed opossum</name>
    <dbReference type="NCBI Taxonomy" id="13616"/>
    <lineage>
        <taxon>Eukaryota</taxon>
        <taxon>Metazoa</taxon>
        <taxon>Chordata</taxon>
        <taxon>Craniata</taxon>
        <taxon>Vertebrata</taxon>
        <taxon>Euteleostomi</taxon>
        <taxon>Mammalia</taxon>
        <taxon>Metatheria</taxon>
        <taxon>Didelphimorphia</taxon>
        <taxon>Didelphidae</taxon>
        <taxon>Monodelphis</taxon>
    </lineage>
</organism>
<evidence type="ECO:0000313" key="7">
    <source>
        <dbReference type="Ensembl" id="ENSMODP00000015432.3"/>
    </source>
</evidence>
<dbReference type="InParanoid" id="F7EIN0"/>
<dbReference type="OMA" id="IIYLCRE"/>
<comment type="subcellular location">
    <subcellularLocation>
        <location evidence="1">Cytoplasm</location>
    </subcellularLocation>
</comment>
<evidence type="ECO:0000313" key="8">
    <source>
        <dbReference type="Proteomes" id="UP000002280"/>
    </source>
</evidence>
<feature type="domain" description="Sulfotransferase" evidence="6">
    <location>
        <begin position="38"/>
        <end position="288"/>
    </location>
</feature>
<keyword evidence="4 5" id="KW-0808">Transferase</keyword>
<evidence type="ECO:0000256" key="2">
    <source>
        <dbReference type="ARBA" id="ARBA00005771"/>
    </source>
</evidence>
<dbReference type="RefSeq" id="XP_001362373.1">
    <property type="nucleotide sequence ID" value="XM_001362336.4"/>
</dbReference>
<dbReference type="EC" id="2.8.2.-" evidence="5"/>
<evidence type="ECO:0000256" key="3">
    <source>
        <dbReference type="ARBA" id="ARBA00022490"/>
    </source>
</evidence>
<dbReference type="OrthoDB" id="205623at2759"/>
<dbReference type="eggNOG" id="KOG1584">
    <property type="taxonomic scope" value="Eukaryota"/>
</dbReference>
<sequence>MISPEDFIRKDLKTVHGYPMVCAFSYNWERIEQFQCKPDDIWVITYPKSGTTWVSEIMDLIKSDGYIEKQKNVPIFERVPMLESAAPGIMTSGTEYLEKAPSPRFVKTHLPIALLPKNFWESNCKIIYVARNAKDVAVSYYNFDRMNKFHPEPGTFAEYLEKFMSGNVSYGSWYEHVTSWWEKRKDHPILYLFYEDIKEDPKREIRKVMQFLGKNLDEEALNRIVQHTSFETMKTNFMVNYKALPATLMDHDISPFMRKGITGDWKNYFTVAQNEKFNADYKKKMSETTLKFRTEI</sequence>
<evidence type="ECO:0000259" key="6">
    <source>
        <dbReference type="Pfam" id="PF00685"/>
    </source>
</evidence>
<dbReference type="InterPro" id="IPR027417">
    <property type="entry name" value="P-loop_NTPase"/>
</dbReference>
<comment type="similarity">
    <text evidence="2 5">Belongs to the sulfotransferase 1 family.</text>
</comment>
<dbReference type="Gene3D" id="3.40.50.300">
    <property type="entry name" value="P-loop containing nucleotide triphosphate hydrolases"/>
    <property type="match status" value="1"/>
</dbReference>
<reference evidence="7" key="3">
    <citation type="submission" date="2025-09" db="UniProtKB">
        <authorList>
            <consortium name="Ensembl"/>
        </authorList>
    </citation>
    <scope>IDENTIFICATION</scope>
</reference>
<evidence type="ECO:0000256" key="4">
    <source>
        <dbReference type="ARBA" id="ARBA00022679"/>
    </source>
</evidence>
<protein>
    <recommendedName>
        <fullName evidence="5">Sulfotransferase</fullName>
        <ecNumber evidence="5">2.8.2.-</ecNumber>
    </recommendedName>
</protein>
<dbReference type="STRING" id="13616.ENSMODP00000015432"/>
<proteinExistence type="inferred from homology"/>
<accession>F7EIN0</accession>
<dbReference type="HOGENOM" id="CLU_538926_0_0_1"/>
<evidence type="ECO:0000256" key="1">
    <source>
        <dbReference type="ARBA" id="ARBA00004496"/>
    </source>
</evidence>
<name>F7EIN0_MONDO</name>
<reference evidence="7 8" key="1">
    <citation type="journal article" date="2007" name="Nature">
        <title>Genome of the marsupial Monodelphis domestica reveals innovation in non-coding sequences.</title>
        <authorList>
            <person name="Mikkelsen T.S."/>
            <person name="Wakefield M.J."/>
            <person name="Aken B."/>
            <person name="Amemiya C.T."/>
            <person name="Chang J.L."/>
            <person name="Duke S."/>
            <person name="Garber M."/>
            <person name="Gentles A.J."/>
            <person name="Goodstadt L."/>
            <person name="Heger A."/>
            <person name="Jurka J."/>
            <person name="Kamal M."/>
            <person name="Mauceli E."/>
            <person name="Searle S.M."/>
            <person name="Sharpe T."/>
            <person name="Baker M.L."/>
            <person name="Batzer M.A."/>
            <person name="Benos P.V."/>
            <person name="Belov K."/>
            <person name="Clamp M."/>
            <person name="Cook A."/>
            <person name="Cuff J."/>
            <person name="Das R."/>
            <person name="Davidow L."/>
            <person name="Deakin J.E."/>
            <person name="Fazzari M.J."/>
            <person name="Glass J.L."/>
            <person name="Grabherr M."/>
            <person name="Greally J.M."/>
            <person name="Gu W."/>
            <person name="Hore T.A."/>
            <person name="Huttley G.A."/>
            <person name="Kleber M."/>
            <person name="Jirtle R.L."/>
            <person name="Koina E."/>
            <person name="Lee J.T."/>
            <person name="Mahony S."/>
            <person name="Marra M.A."/>
            <person name="Miller R.D."/>
            <person name="Nicholls R.D."/>
            <person name="Oda M."/>
            <person name="Papenfuss A.T."/>
            <person name="Parra Z.E."/>
            <person name="Pollock D.D."/>
            <person name="Ray D.A."/>
            <person name="Schein J.E."/>
            <person name="Speed T.P."/>
            <person name="Thompson K."/>
            <person name="VandeBerg J.L."/>
            <person name="Wade C.M."/>
            <person name="Walker J.A."/>
            <person name="Waters P.D."/>
            <person name="Webber C."/>
            <person name="Weidman J.R."/>
            <person name="Xie X."/>
            <person name="Zody M.C."/>
            <person name="Baldwin J."/>
            <person name="Abdouelleil A."/>
            <person name="Abdulkadir J."/>
            <person name="Abebe A."/>
            <person name="Abera B."/>
            <person name="Abreu J."/>
            <person name="Acer S.C."/>
            <person name="Aftuck L."/>
            <person name="Alexander A."/>
            <person name="An P."/>
            <person name="Anderson E."/>
            <person name="Anderson S."/>
            <person name="Arachi H."/>
            <person name="Azer M."/>
            <person name="Bachantsang P."/>
            <person name="Barry A."/>
            <person name="Bayul T."/>
            <person name="Berlin A."/>
            <person name="Bessette D."/>
            <person name="Bloom T."/>
            <person name="Bloom T."/>
            <person name="Boguslavskiy L."/>
            <person name="Bonnet C."/>
            <person name="Boukhgalter B."/>
            <person name="Bourzgui I."/>
            <person name="Brown A."/>
            <person name="Cahill P."/>
            <person name="Channer S."/>
            <person name="Cheshatsang Y."/>
            <person name="Chuda L."/>
            <person name="Citroen M."/>
            <person name="Collymore A."/>
            <person name="Cooke P."/>
            <person name="Costello M."/>
            <person name="D'Aco K."/>
            <person name="Daza R."/>
            <person name="De Haan G."/>
            <person name="DeGray S."/>
            <person name="DeMaso C."/>
            <person name="Dhargay N."/>
            <person name="Dooley K."/>
            <person name="Dooley E."/>
            <person name="Doricent M."/>
            <person name="Dorje P."/>
            <person name="Dorjee K."/>
            <person name="Dupes A."/>
            <person name="Elong R."/>
            <person name="Falk J."/>
            <person name="Farina A."/>
            <person name="Faro S."/>
            <person name="Ferguson D."/>
            <person name="Fisher S."/>
            <person name="Foley C.D."/>
            <person name="Franke A."/>
            <person name="Friedrich D."/>
            <person name="Gadbois L."/>
            <person name="Gearin G."/>
            <person name="Gearin C.R."/>
            <person name="Giannoukos G."/>
            <person name="Goode T."/>
            <person name="Graham J."/>
            <person name="Grandbois E."/>
            <person name="Grewal S."/>
            <person name="Gyaltsen K."/>
            <person name="Hafez N."/>
            <person name="Hagos B."/>
            <person name="Hall J."/>
            <person name="Henson C."/>
            <person name="Hollinger A."/>
            <person name="Honan T."/>
            <person name="Huard M.D."/>
            <person name="Hughes L."/>
            <person name="Hurhula B."/>
            <person name="Husby M.E."/>
            <person name="Kamat A."/>
            <person name="Kanga B."/>
            <person name="Kashin S."/>
            <person name="Khazanovich D."/>
            <person name="Kisner P."/>
            <person name="Lance K."/>
            <person name="Lara M."/>
            <person name="Lee W."/>
            <person name="Lennon N."/>
            <person name="Letendre F."/>
            <person name="LeVine R."/>
            <person name="Lipovsky A."/>
            <person name="Liu X."/>
            <person name="Liu J."/>
            <person name="Liu S."/>
            <person name="Lokyitsang T."/>
            <person name="Lokyitsang Y."/>
            <person name="Lubonja R."/>
            <person name="Lui A."/>
            <person name="MacDonald P."/>
            <person name="Magnisalis V."/>
            <person name="Maru K."/>
            <person name="Matthews C."/>
            <person name="McCusker W."/>
            <person name="McDonough S."/>
            <person name="Mehta T."/>
            <person name="Meldrim J."/>
            <person name="Meneus L."/>
            <person name="Mihai O."/>
            <person name="Mihalev A."/>
            <person name="Mihova T."/>
            <person name="Mittelman R."/>
            <person name="Mlenga V."/>
            <person name="Montmayeur A."/>
            <person name="Mulrain L."/>
            <person name="Navidi A."/>
            <person name="Naylor J."/>
            <person name="Negash T."/>
            <person name="Nguyen T."/>
            <person name="Nguyen N."/>
            <person name="Nicol R."/>
            <person name="Norbu C."/>
            <person name="Norbu N."/>
            <person name="Novod N."/>
            <person name="O'Neill B."/>
            <person name="Osman S."/>
            <person name="Markiewicz E."/>
            <person name="Oyono O.L."/>
            <person name="Patti C."/>
            <person name="Phunkhang P."/>
            <person name="Pierre F."/>
            <person name="Priest M."/>
            <person name="Raghuraman S."/>
            <person name="Rege F."/>
            <person name="Reyes R."/>
            <person name="Rise C."/>
            <person name="Rogov P."/>
            <person name="Ross K."/>
            <person name="Ryan E."/>
            <person name="Settipalli S."/>
            <person name="Shea T."/>
            <person name="Sherpa N."/>
            <person name="Shi L."/>
            <person name="Shih D."/>
            <person name="Sparrow T."/>
            <person name="Spaulding J."/>
            <person name="Stalker J."/>
            <person name="Stange-Thomann N."/>
            <person name="Stavropoulos S."/>
            <person name="Stone C."/>
            <person name="Strader C."/>
            <person name="Tesfaye S."/>
            <person name="Thomson T."/>
            <person name="Thoulutsang Y."/>
            <person name="Thoulutsang D."/>
            <person name="Topham K."/>
            <person name="Topping I."/>
            <person name="Tsamla T."/>
            <person name="Vassiliev H."/>
            <person name="Vo A."/>
            <person name="Wangchuk T."/>
            <person name="Wangdi T."/>
            <person name="Weiand M."/>
            <person name="Wilkinson J."/>
            <person name="Wilson A."/>
            <person name="Yadav S."/>
            <person name="Young G."/>
            <person name="Yu Q."/>
            <person name="Zembek L."/>
            <person name="Zhong D."/>
            <person name="Zimmer A."/>
            <person name="Zwirko Z."/>
            <person name="Jaffe D.B."/>
            <person name="Alvarez P."/>
            <person name="Brockman W."/>
            <person name="Butler J."/>
            <person name="Chin C."/>
            <person name="Gnerre S."/>
            <person name="MacCallum I."/>
            <person name="Graves J.A."/>
            <person name="Ponting C.P."/>
            <person name="Breen M."/>
            <person name="Samollow P.B."/>
            <person name="Lander E.S."/>
            <person name="Lindblad-Toh K."/>
        </authorList>
    </citation>
    <scope>NUCLEOTIDE SEQUENCE [LARGE SCALE GENOMIC DNA]</scope>
</reference>
<dbReference type="KEGG" id="mdo:100010102"/>
<dbReference type="GeneTree" id="ENSGT00940000162879"/>
<dbReference type="GO" id="GO:0051923">
    <property type="term" value="P:sulfation"/>
    <property type="evidence" value="ECO:0000318"/>
    <property type="project" value="GO_Central"/>
</dbReference>
<dbReference type="AlphaFoldDB" id="F7EIN0"/>
<keyword evidence="8" id="KW-1185">Reference proteome</keyword>
<dbReference type="InterPro" id="IPR000863">
    <property type="entry name" value="Sulfotransferase_dom"/>
</dbReference>
<dbReference type="GeneID" id="100010102"/>
<dbReference type="Ensembl" id="ENSMODT00000015718.3">
    <property type="protein sequence ID" value="ENSMODP00000015432.3"/>
    <property type="gene ID" value="ENSMODG00000038086.1"/>
</dbReference>
<dbReference type="SUPFAM" id="SSF52540">
    <property type="entry name" value="P-loop containing nucleoside triphosphate hydrolases"/>
    <property type="match status" value="1"/>
</dbReference>
<dbReference type="GO" id="GO:0004062">
    <property type="term" value="F:aryl sulfotransferase activity"/>
    <property type="evidence" value="ECO:0000318"/>
    <property type="project" value="GO_Central"/>
</dbReference>